<name>M1IF72_9CREN</name>
<organism evidence="2">
    <name type="scientific">Sulfolobus acidocaldarius Ron12/I</name>
    <dbReference type="NCBI Taxonomy" id="1028567"/>
    <lineage>
        <taxon>Archaea</taxon>
        <taxon>Thermoproteota</taxon>
        <taxon>Thermoprotei</taxon>
        <taxon>Sulfolobales</taxon>
        <taxon>Sulfolobaceae</taxon>
        <taxon>Sulfolobus</taxon>
    </lineage>
</organism>
<dbReference type="KEGG" id="sacr:SacRon12I_09230"/>
<dbReference type="AlphaFoldDB" id="M1IF72"/>
<dbReference type="EMBL" id="CP002818">
    <property type="protein sequence ID" value="AGE74073.1"/>
    <property type="molecule type" value="Genomic_DNA"/>
</dbReference>
<sequence length="36" mass="4076">MVIVPVQNVDFSRTLIVTQNKISKNELQIYVAGEDI</sequence>
<gene>
    <name evidence="1" type="ORF">SacRon12I_09230</name>
</gene>
<evidence type="ECO:0000313" key="1">
    <source>
        <dbReference type="EMBL" id="AGE74073.1"/>
    </source>
</evidence>
<accession>M1IF72</accession>
<dbReference type="HOGENOM" id="CLU_3353963_0_0_2"/>
<proteinExistence type="predicted"/>
<protein>
    <submittedName>
        <fullName evidence="1">Uncharacterized protein</fullName>
    </submittedName>
</protein>
<evidence type="ECO:0000313" key="2">
    <source>
        <dbReference type="Proteomes" id="UP000011280"/>
    </source>
</evidence>
<dbReference type="Proteomes" id="UP000011280">
    <property type="component" value="Chromosome"/>
</dbReference>
<reference evidence="1 2" key="1">
    <citation type="journal article" date="2012" name="ISME J.">
        <title>Genomic evidence of rapid, global-scale gene flow in a Sulfolobus species.</title>
        <authorList>
            <person name="Mao D."/>
            <person name="Grogan D."/>
        </authorList>
    </citation>
    <scope>NUCLEOTIDE SEQUENCE [LARGE SCALE GENOMIC DNA]</scope>
    <source>
        <strain evidence="1 2">Ron12/I</strain>
    </source>
</reference>